<comment type="caution">
    <text evidence="3">The sequence shown here is derived from an EMBL/GenBank/DDBJ whole genome shotgun (WGS) entry which is preliminary data.</text>
</comment>
<dbReference type="AlphaFoldDB" id="A0A218YUS6"/>
<keyword evidence="1" id="KW-0175">Coiled coil</keyword>
<keyword evidence="4" id="KW-1185">Reference proteome</keyword>
<dbReference type="Proteomes" id="UP000242519">
    <property type="component" value="Unassembled WGS sequence"/>
</dbReference>
<sequence length="527" mass="59651">MTPPRPPVPPRPALSREAQSLLQKVAADPIAFLQYLGTLEAEHQRLTEAVNTLNISKTELRGIIDRAHSNFVSGSKSRSLQQHEETEHMVKRVAELEDLNRNLRNQQEIHNLIRSQSRLLLIERDRNAEMLRTHADIAEENHVRMTHQSYGLAQHIVRLRNENCLLRNGLDASKKIYKIELAIQKKEQSIKMMELNSMYSNLKTEILKSMKEMGHEKLPIPAELDIFKKADRDVPLEGAAKHYDTYVFQLHLRLLALENKNGELLEELRCVGNASRELSLAKSKIHHIAEEADKLALSFRQTSAETLRKFNEQYHKALSIAQRNFEKLQVVMNDGVKGTDDELVQYRFIAFSRHVREFGQAPLVQMNLDLDEILCQTSGQFDAMQQKLDGAAESLLQGYVSDEEEDEEEDEGLETTKLKLSSYHASTKLRYLDQASEDTLVESTSSDSDSTDSRNIGQVSASALESDSTSGCGSSERGHAVHIEDIDKLAQEEKTAEDIHREAAEAEMEWWEQVFPSSGLWEGGGGG</sequence>
<protein>
    <submittedName>
        <fullName evidence="3">Uncharacterized protein</fullName>
    </submittedName>
</protein>
<accession>A0A218YUS6</accession>
<evidence type="ECO:0000313" key="4">
    <source>
        <dbReference type="Proteomes" id="UP000242519"/>
    </source>
</evidence>
<feature type="compositionally biased region" description="Polar residues" evidence="2">
    <location>
        <begin position="460"/>
        <end position="473"/>
    </location>
</feature>
<reference evidence="3 4" key="1">
    <citation type="submission" date="2017-04" db="EMBL/GenBank/DDBJ databases">
        <title>Draft genome sequence of Marssonina coronaria NL1: causal agent of apple blotch.</title>
        <authorList>
            <person name="Cheng Q."/>
        </authorList>
    </citation>
    <scope>NUCLEOTIDE SEQUENCE [LARGE SCALE GENOMIC DNA]</scope>
    <source>
        <strain evidence="3 4">NL1</strain>
    </source>
</reference>
<dbReference type="InParanoid" id="A0A218YUS6"/>
<evidence type="ECO:0000256" key="1">
    <source>
        <dbReference type="SAM" id="Coils"/>
    </source>
</evidence>
<dbReference type="EMBL" id="MZNU01000361">
    <property type="protein sequence ID" value="OWO99397.1"/>
    <property type="molecule type" value="Genomic_DNA"/>
</dbReference>
<evidence type="ECO:0000256" key="2">
    <source>
        <dbReference type="SAM" id="MobiDB-lite"/>
    </source>
</evidence>
<proteinExistence type="predicted"/>
<gene>
    <name evidence="3" type="ORF">B2J93_8794</name>
</gene>
<dbReference type="OrthoDB" id="3553598at2759"/>
<feature type="compositionally biased region" description="Basic and acidic residues" evidence="2">
    <location>
        <begin position="476"/>
        <end position="502"/>
    </location>
</feature>
<name>A0A218YUS6_9HELO</name>
<organism evidence="3 4">
    <name type="scientific">Diplocarpon coronariae</name>
    <dbReference type="NCBI Taxonomy" id="2795749"/>
    <lineage>
        <taxon>Eukaryota</taxon>
        <taxon>Fungi</taxon>
        <taxon>Dikarya</taxon>
        <taxon>Ascomycota</taxon>
        <taxon>Pezizomycotina</taxon>
        <taxon>Leotiomycetes</taxon>
        <taxon>Helotiales</taxon>
        <taxon>Drepanopezizaceae</taxon>
        <taxon>Diplocarpon</taxon>
    </lineage>
</organism>
<evidence type="ECO:0000313" key="3">
    <source>
        <dbReference type="EMBL" id="OWO99397.1"/>
    </source>
</evidence>
<feature type="region of interest" description="Disordered" evidence="2">
    <location>
        <begin position="460"/>
        <end position="502"/>
    </location>
</feature>
<feature type="coiled-coil region" evidence="1">
    <location>
        <begin position="86"/>
        <end position="116"/>
    </location>
</feature>